<evidence type="ECO:0000256" key="4">
    <source>
        <dbReference type="ARBA" id="ARBA00022989"/>
    </source>
</evidence>
<feature type="transmembrane region" description="Helical" evidence="6">
    <location>
        <begin position="604"/>
        <end position="627"/>
    </location>
</feature>
<dbReference type="GO" id="GO:0055085">
    <property type="term" value="P:transmembrane transport"/>
    <property type="evidence" value="ECO:0007669"/>
    <property type="project" value="UniProtKB-UniRule"/>
</dbReference>
<sequence length="673" mass="76305">MYFKLALNNVKKSFKDYTIYFLTLTFAVCIFYSFNSLGSQQAMLSLSKNQGNMLDMLTNIMSALSIFVSVVLAFLIIYANNFLIRKRKKELGIYMILGMSKRKISSILLCETLIIGFASLIVGLLLGIALSQVLSIITAKLFVLNIEKYTFVFSVDATLKTLLYFGIIFIVVMLFNTLVISKYKLIDLLNARKKSENLKIKNAYVSVILFIISIISLGVAYNIILKNGLTSPSPFLISIVLGCIGTLLFFMSLSGFILKVVQSNKKIYLKNLNMFILRQINSKINTAYISMTIICLMLFFTIAMLSSGFSFKYALEYNLKSHTPFDASIYTYTEKINNPNAIDLKYVLKESGLNLDDYSNRYNTITKYDSDINTKNFLLEYADPKFKNQFDSMYADSAKIISINDLNNNLKLQGKKTYTLNDNETMLICNFDIFKSTLENFILQTNNITLNNENYKIKDKKVYNFSLMTTMTSTPDIIFVVPKNHTKNLPISETILNINFNDNVNLNTIEKNLEPILYKHININNNEIFLIGLTRELIYIQNNGLSTLVIYIGIYLGLIFLLTSAAVLALQQLSEAADNSYRYSILRKIGVSKKMINKSILIQIFIYFMLPLSLAIIHSIIGINVASDVINIFGGSYDILIPSLITALIICIIYGGYFIATYVGCKNMIKDNK</sequence>
<evidence type="ECO:0000256" key="3">
    <source>
        <dbReference type="ARBA" id="ARBA00022692"/>
    </source>
</evidence>
<comment type="caution">
    <text evidence="8">The sequence shown here is derived from an EMBL/GenBank/DDBJ whole genome shotgun (WGS) entry which is preliminary data.</text>
</comment>
<feature type="domain" description="ABC3 transporter permease C-terminal" evidence="7">
    <location>
        <begin position="63"/>
        <end position="182"/>
    </location>
</feature>
<dbReference type="InterPro" id="IPR027022">
    <property type="entry name" value="ABC_permease_BceB-typ"/>
</dbReference>
<feature type="transmembrane region" description="Helical" evidence="6">
    <location>
        <begin position="104"/>
        <end position="130"/>
    </location>
</feature>
<feature type="domain" description="ABC3 transporter permease C-terminal" evidence="7">
    <location>
        <begin position="556"/>
        <end position="655"/>
    </location>
</feature>
<protein>
    <submittedName>
        <fullName evidence="8">FtsX-like permease family protein</fullName>
    </submittedName>
</protein>
<feature type="transmembrane region" description="Helical" evidence="6">
    <location>
        <begin position="548"/>
        <end position="570"/>
    </location>
</feature>
<accession>A0A6I1MK57</accession>
<evidence type="ECO:0000256" key="1">
    <source>
        <dbReference type="ARBA" id="ARBA00004651"/>
    </source>
</evidence>
<proteinExistence type="inferred from homology"/>
<dbReference type="Proteomes" id="UP000430345">
    <property type="component" value="Unassembled WGS sequence"/>
</dbReference>
<reference evidence="8 9" key="1">
    <citation type="submission" date="2019-10" db="EMBL/GenBank/DDBJ databases">
        <title>The Genome Sequence of Clostridium tarantellae Isolated from Fish Brain.</title>
        <authorList>
            <person name="Bano L."/>
            <person name="Kiel M."/>
            <person name="Sales G."/>
            <person name="Doxey A.C."/>
            <person name="Mansfield M.J."/>
            <person name="Schiavone M."/>
            <person name="Rossetto O."/>
            <person name="Pirazzini M."/>
            <person name="Dobrindt U."/>
            <person name="Montecucco C."/>
        </authorList>
    </citation>
    <scope>NUCLEOTIDE SEQUENCE [LARGE SCALE GENOMIC DNA]</scope>
    <source>
        <strain evidence="8 9">DSM 3997</strain>
    </source>
</reference>
<dbReference type="PANTHER" id="PTHR46795:SF3">
    <property type="entry name" value="ABC TRANSPORTER PERMEASE"/>
    <property type="match status" value="1"/>
</dbReference>
<dbReference type="Pfam" id="PF02687">
    <property type="entry name" value="FtsX"/>
    <property type="match status" value="2"/>
</dbReference>
<evidence type="ECO:0000313" key="8">
    <source>
        <dbReference type="EMBL" id="MPQ43344.1"/>
    </source>
</evidence>
<dbReference type="RefSeq" id="WP_152888783.1">
    <property type="nucleotide sequence ID" value="NZ_WHJC01000059.1"/>
</dbReference>
<feature type="transmembrane region" description="Helical" evidence="6">
    <location>
        <begin position="60"/>
        <end position="83"/>
    </location>
</feature>
<evidence type="ECO:0000313" key="9">
    <source>
        <dbReference type="Proteomes" id="UP000430345"/>
    </source>
</evidence>
<gene>
    <name evidence="8" type="ORF">GBZ86_06180</name>
</gene>
<keyword evidence="6" id="KW-0813">Transport</keyword>
<evidence type="ECO:0000256" key="5">
    <source>
        <dbReference type="ARBA" id="ARBA00023136"/>
    </source>
</evidence>
<keyword evidence="3 6" id="KW-0812">Transmembrane</keyword>
<feature type="transmembrane region" description="Helical" evidence="6">
    <location>
        <begin position="20"/>
        <end position="40"/>
    </location>
</feature>
<keyword evidence="4 6" id="KW-1133">Transmembrane helix</keyword>
<feature type="transmembrane region" description="Helical" evidence="6">
    <location>
        <begin position="162"/>
        <end position="181"/>
    </location>
</feature>
<evidence type="ECO:0000256" key="6">
    <source>
        <dbReference type="PIRNR" id="PIRNR018968"/>
    </source>
</evidence>
<dbReference type="InterPro" id="IPR052536">
    <property type="entry name" value="ABC-4_Integral_Memb_Prot"/>
</dbReference>
<dbReference type="PIRSF" id="PIRSF018968">
    <property type="entry name" value="ABC_permease_BceB"/>
    <property type="match status" value="1"/>
</dbReference>
<evidence type="ECO:0000256" key="2">
    <source>
        <dbReference type="ARBA" id="ARBA00022475"/>
    </source>
</evidence>
<dbReference type="AlphaFoldDB" id="A0A6I1MK57"/>
<dbReference type="EMBL" id="WHJC01000059">
    <property type="protein sequence ID" value="MPQ43344.1"/>
    <property type="molecule type" value="Genomic_DNA"/>
</dbReference>
<keyword evidence="9" id="KW-1185">Reference proteome</keyword>
<comment type="similarity">
    <text evidence="6">Belongs to the ABC-4 integral membrane protein family.</text>
</comment>
<keyword evidence="2 6" id="KW-1003">Cell membrane</keyword>
<feature type="transmembrane region" description="Helical" evidence="6">
    <location>
        <begin position="236"/>
        <end position="261"/>
    </location>
</feature>
<organism evidence="8 9">
    <name type="scientific">Clostridium tarantellae</name>
    <dbReference type="NCBI Taxonomy" id="39493"/>
    <lineage>
        <taxon>Bacteria</taxon>
        <taxon>Bacillati</taxon>
        <taxon>Bacillota</taxon>
        <taxon>Clostridia</taxon>
        <taxon>Eubacteriales</taxon>
        <taxon>Clostridiaceae</taxon>
        <taxon>Clostridium</taxon>
    </lineage>
</organism>
<name>A0A6I1MK57_9CLOT</name>
<keyword evidence="5 6" id="KW-0472">Membrane</keyword>
<feature type="transmembrane region" description="Helical" evidence="6">
    <location>
        <begin position="202"/>
        <end position="224"/>
    </location>
</feature>
<dbReference type="OrthoDB" id="9781780at2"/>
<dbReference type="GO" id="GO:0005886">
    <property type="term" value="C:plasma membrane"/>
    <property type="evidence" value="ECO:0007669"/>
    <property type="project" value="UniProtKB-SubCell"/>
</dbReference>
<feature type="transmembrane region" description="Helical" evidence="6">
    <location>
        <begin position="287"/>
        <end position="311"/>
    </location>
</feature>
<comment type="subcellular location">
    <subcellularLocation>
        <location evidence="1 6">Cell membrane</location>
        <topology evidence="1 6">Multi-pass membrane protein</topology>
    </subcellularLocation>
</comment>
<dbReference type="InterPro" id="IPR003838">
    <property type="entry name" value="ABC3_permease_C"/>
</dbReference>
<evidence type="ECO:0000259" key="7">
    <source>
        <dbReference type="Pfam" id="PF02687"/>
    </source>
</evidence>
<feature type="transmembrane region" description="Helical" evidence="6">
    <location>
        <begin position="639"/>
        <end position="663"/>
    </location>
</feature>
<dbReference type="PANTHER" id="PTHR46795">
    <property type="entry name" value="ABC TRANSPORTER PERMEASE-RELATED-RELATED"/>
    <property type="match status" value="1"/>
</dbReference>